<dbReference type="InterPro" id="IPR003718">
    <property type="entry name" value="OsmC/Ohr_fam"/>
</dbReference>
<dbReference type="PANTHER" id="PTHR35368:SF1">
    <property type="entry name" value="HYDROPEROXIDE REDUCTASE"/>
    <property type="match status" value="1"/>
</dbReference>
<protein>
    <submittedName>
        <fullName evidence="1">OsmC family peroxiredoxin</fullName>
    </submittedName>
</protein>
<dbReference type="OrthoDB" id="1433018at2"/>
<name>A0A5F1ZCJ8_9LEPT</name>
<proteinExistence type="predicted"/>
<organism evidence="1 2">
    <name type="scientific">Leptospira brenneri</name>
    <dbReference type="NCBI Taxonomy" id="2023182"/>
    <lineage>
        <taxon>Bacteria</taxon>
        <taxon>Pseudomonadati</taxon>
        <taxon>Spirochaetota</taxon>
        <taxon>Spirochaetia</taxon>
        <taxon>Leptospirales</taxon>
        <taxon>Leptospiraceae</taxon>
        <taxon>Leptospira</taxon>
    </lineage>
</organism>
<dbReference type="RefSeq" id="WP_135676754.1">
    <property type="nucleotide sequence ID" value="NZ_RQFP01000001.1"/>
</dbReference>
<sequence length="146" mass="15654">MANTLFEAKASWAGGLKLNLESRQHKWAIDEPEFLGGTDLGANPVEHLLGGLAACVGVLVSVFAPAHKVELKDYQVFAEGDLDLDGFQGLSDVRPGFSEIRYRVNIESDSPKSNIDALLAHINKVCPVKDSLSGVPVLNKQEVVAG</sequence>
<dbReference type="EMBL" id="RQFP01000001">
    <property type="protein sequence ID" value="TGK96491.1"/>
    <property type="molecule type" value="Genomic_DNA"/>
</dbReference>
<dbReference type="PANTHER" id="PTHR35368">
    <property type="entry name" value="HYDROPEROXIDE REDUCTASE"/>
    <property type="match status" value="1"/>
</dbReference>
<evidence type="ECO:0000313" key="1">
    <source>
        <dbReference type="EMBL" id="TGK96491.1"/>
    </source>
</evidence>
<gene>
    <name evidence="1" type="ORF">EHQ30_07775</name>
</gene>
<dbReference type="InterPro" id="IPR052924">
    <property type="entry name" value="OsmC/Ohr_hydroprdx_reductase"/>
</dbReference>
<evidence type="ECO:0000313" key="2">
    <source>
        <dbReference type="Proteomes" id="UP000297891"/>
    </source>
</evidence>
<dbReference type="InterPro" id="IPR036102">
    <property type="entry name" value="OsmC/Ohrsf"/>
</dbReference>
<dbReference type="SUPFAM" id="SSF82784">
    <property type="entry name" value="OsmC-like"/>
    <property type="match status" value="1"/>
</dbReference>
<reference evidence="1" key="1">
    <citation type="journal article" date="2019" name="PLoS Negl. Trop. Dis.">
        <title>Revisiting the worldwide diversity of Leptospira species in the environment.</title>
        <authorList>
            <person name="Vincent A.T."/>
            <person name="Schiettekatte O."/>
            <person name="Bourhy P."/>
            <person name="Veyrier F.J."/>
            <person name="Picardeau M."/>
        </authorList>
    </citation>
    <scope>NUCLEOTIDE SEQUENCE [LARGE SCALE GENOMIC DNA]</scope>
    <source>
        <strain evidence="1">201800277</strain>
    </source>
</reference>
<keyword evidence="2" id="KW-1185">Reference proteome</keyword>
<dbReference type="Proteomes" id="UP000297891">
    <property type="component" value="Unassembled WGS sequence"/>
</dbReference>
<dbReference type="Gene3D" id="3.30.300.20">
    <property type="match status" value="1"/>
</dbReference>
<accession>A0A5F1ZCJ8</accession>
<comment type="caution">
    <text evidence="1">The sequence shown here is derived from an EMBL/GenBank/DDBJ whole genome shotgun (WGS) entry which is preliminary data.</text>
</comment>
<dbReference type="AlphaFoldDB" id="A0A5F1ZCJ8"/>
<dbReference type="Pfam" id="PF02566">
    <property type="entry name" value="OsmC"/>
    <property type="match status" value="1"/>
</dbReference>
<dbReference type="InterPro" id="IPR015946">
    <property type="entry name" value="KH_dom-like_a/b"/>
</dbReference>